<name>A0A4C1UQQ4_EUMVA</name>
<reference evidence="1 2" key="1">
    <citation type="journal article" date="2019" name="Commun. Biol.">
        <title>The bagworm genome reveals a unique fibroin gene that provides high tensile strength.</title>
        <authorList>
            <person name="Kono N."/>
            <person name="Nakamura H."/>
            <person name="Ohtoshi R."/>
            <person name="Tomita M."/>
            <person name="Numata K."/>
            <person name="Arakawa K."/>
        </authorList>
    </citation>
    <scope>NUCLEOTIDE SEQUENCE [LARGE SCALE GENOMIC DNA]</scope>
</reference>
<evidence type="ECO:0000313" key="2">
    <source>
        <dbReference type="Proteomes" id="UP000299102"/>
    </source>
</evidence>
<dbReference type="EMBL" id="BGZK01000203">
    <property type="protein sequence ID" value="GBP28174.1"/>
    <property type="molecule type" value="Genomic_DNA"/>
</dbReference>
<protein>
    <submittedName>
        <fullName evidence="1">Uncharacterized protein</fullName>
    </submittedName>
</protein>
<comment type="caution">
    <text evidence="1">The sequence shown here is derived from an EMBL/GenBank/DDBJ whole genome shotgun (WGS) entry which is preliminary data.</text>
</comment>
<dbReference type="AlphaFoldDB" id="A0A4C1UQQ4"/>
<sequence length="107" mass="12463">MPTHRVACSPNASIQDKPPQLFRGWHSYNIYSFLIPRSESSVFRLAWPRFLLATATNSFFLAPLHDKRPMFPPFTITIVHHHRRNPLRFSPKSGCSGRQDVEDWCLK</sequence>
<evidence type="ECO:0000313" key="1">
    <source>
        <dbReference type="EMBL" id="GBP28174.1"/>
    </source>
</evidence>
<keyword evidence="2" id="KW-1185">Reference proteome</keyword>
<proteinExistence type="predicted"/>
<organism evidence="1 2">
    <name type="scientific">Eumeta variegata</name>
    <name type="common">Bagworm moth</name>
    <name type="synonym">Eumeta japonica</name>
    <dbReference type="NCBI Taxonomy" id="151549"/>
    <lineage>
        <taxon>Eukaryota</taxon>
        <taxon>Metazoa</taxon>
        <taxon>Ecdysozoa</taxon>
        <taxon>Arthropoda</taxon>
        <taxon>Hexapoda</taxon>
        <taxon>Insecta</taxon>
        <taxon>Pterygota</taxon>
        <taxon>Neoptera</taxon>
        <taxon>Endopterygota</taxon>
        <taxon>Lepidoptera</taxon>
        <taxon>Glossata</taxon>
        <taxon>Ditrysia</taxon>
        <taxon>Tineoidea</taxon>
        <taxon>Psychidae</taxon>
        <taxon>Oiketicinae</taxon>
        <taxon>Eumeta</taxon>
    </lineage>
</organism>
<gene>
    <name evidence="1" type="ORF">EVAR_76269_1</name>
</gene>
<accession>A0A4C1UQQ4</accession>
<dbReference type="Proteomes" id="UP000299102">
    <property type="component" value="Unassembled WGS sequence"/>
</dbReference>